<proteinExistence type="predicted"/>
<dbReference type="InterPro" id="IPR036259">
    <property type="entry name" value="MFS_trans_sf"/>
</dbReference>
<name>A0AAD9SUI8_PHOAM</name>
<feature type="transmembrane region" description="Helical" evidence="5">
    <location>
        <begin position="108"/>
        <end position="132"/>
    </location>
</feature>
<dbReference type="Pfam" id="PF07690">
    <property type="entry name" value="MFS_1"/>
    <property type="match status" value="1"/>
</dbReference>
<keyword evidence="2 5" id="KW-0812">Transmembrane</keyword>
<keyword evidence="8" id="KW-1185">Reference proteome</keyword>
<evidence type="ECO:0000313" key="7">
    <source>
        <dbReference type="EMBL" id="KAK2616093.1"/>
    </source>
</evidence>
<gene>
    <name evidence="7" type="ORF">N8I77_002802</name>
</gene>
<dbReference type="InterPro" id="IPR020846">
    <property type="entry name" value="MFS_dom"/>
</dbReference>
<accession>A0AAD9SUI8</accession>
<keyword evidence="3 5" id="KW-1133">Transmembrane helix</keyword>
<dbReference type="GO" id="GO:0022857">
    <property type="term" value="F:transmembrane transporter activity"/>
    <property type="evidence" value="ECO:0007669"/>
    <property type="project" value="InterPro"/>
</dbReference>
<comment type="caution">
    <text evidence="7">The sequence shown here is derived from an EMBL/GenBank/DDBJ whole genome shotgun (WGS) entry which is preliminary data.</text>
</comment>
<feature type="transmembrane region" description="Helical" evidence="5">
    <location>
        <begin position="228"/>
        <end position="249"/>
    </location>
</feature>
<sequence>MHTVIVIFAKFSDIFGRKPIFLLSTTIFIIFSAACSAAQTLTQLIILRAFQGIGGGGCFSLCTIMIFDLVPPEKYAQVVANVSITNALALLAGPIVGGAIAANTTWRWIFIINVPIAAPAFIITVLAMPNGFPNHGQISRRMTTSNKGLIGKITSGRIDRPGTVLISLGPAFEEADKLFPWGSAYVITLLVVSGIIWVLLILWKRHVTLSNNVREPVLSWRFLTNRQMVGTLLNFVLFGEPTVVGMFIIPQRFQLVYGTSGLDAGVRLIPFTAAMPFSAIVASGLTGKHKVPPLYH</sequence>
<feature type="transmembrane region" description="Helical" evidence="5">
    <location>
        <begin position="184"/>
        <end position="203"/>
    </location>
</feature>
<organism evidence="7 8">
    <name type="scientific">Phomopsis amygdali</name>
    <name type="common">Fusicoccum amygdali</name>
    <dbReference type="NCBI Taxonomy" id="1214568"/>
    <lineage>
        <taxon>Eukaryota</taxon>
        <taxon>Fungi</taxon>
        <taxon>Dikarya</taxon>
        <taxon>Ascomycota</taxon>
        <taxon>Pezizomycotina</taxon>
        <taxon>Sordariomycetes</taxon>
        <taxon>Sordariomycetidae</taxon>
        <taxon>Diaporthales</taxon>
        <taxon>Diaporthaceae</taxon>
        <taxon>Diaporthe</taxon>
    </lineage>
</organism>
<evidence type="ECO:0000313" key="8">
    <source>
        <dbReference type="Proteomes" id="UP001265746"/>
    </source>
</evidence>
<dbReference type="AlphaFoldDB" id="A0AAD9SUI8"/>
<evidence type="ECO:0000256" key="3">
    <source>
        <dbReference type="ARBA" id="ARBA00022989"/>
    </source>
</evidence>
<dbReference type="PANTHER" id="PTHR23501:SF43">
    <property type="entry name" value="MULTIDRUG TRANSPORTER, PUTATIVE (AFU_ORTHOLOGUE AFUA_6G03040)-RELATED"/>
    <property type="match status" value="1"/>
</dbReference>
<evidence type="ECO:0000256" key="4">
    <source>
        <dbReference type="ARBA" id="ARBA00023136"/>
    </source>
</evidence>
<dbReference type="SUPFAM" id="SSF103473">
    <property type="entry name" value="MFS general substrate transporter"/>
    <property type="match status" value="1"/>
</dbReference>
<keyword evidence="4 5" id="KW-0472">Membrane</keyword>
<evidence type="ECO:0000256" key="2">
    <source>
        <dbReference type="ARBA" id="ARBA00022692"/>
    </source>
</evidence>
<comment type="subcellular location">
    <subcellularLocation>
        <location evidence="1">Membrane</location>
        <topology evidence="1">Multi-pass membrane protein</topology>
    </subcellularLocation>
</comment>
<protein>
    <recommendedName>
        <fullName evidence="6">Major facilitator superfamily (MFS) profile domain-containing protein</fullName>
    </recommendedName>
</protein>
<dbReference type="InterPro" id="IPR011701">
    <property type="entry name" value="MFS"/>
</dbReference>
<evidence type="ECO:0000256" key="1">
    <source>
        <dbReference type="ARBA" id="ARBA00004141"/>
    </source>
</evidence>
<evidence type="ECO:0000259" key="6">
    <source>
        <dbReference type="PROSITE" id="PS50850"/>
    </source>
</evidence>
<dbReference type="GO" id="GO:0005886">
    <property type="term" value="C:plasma membrane"/>
    <property type="evidence" value="ECO:0007669"/>
    <property type="project" value="TreeGrafter"/>
</dbReference>
<dbReference type="PROSITE" id="PS50850">
    <property type="entry name" value="MFS"/>
    <property type="match status" value="1"/>
</dbReference>
<dbReference type="EMBL" id="JAUJFL010000001">
    <property type="protein sequence ID" value="KAK2616093.1"/>
    <property type="molecule type" value="Genomic_DNA"/>
</dbReference>
<dbReference type="Gene3D" id="1.20.1720.10">
    <property type="entry name" value="Multidrug resistance protein D"/>
    <property type="match status" value="1"/>
</dbReference>
<evidence type="ECO:0000256" key="5">
    <source>
        <dbReference type="SAM" id="Phobius"/>
    </source>
</evidence>
<feature type="transmembrane region" description="Helical" evidence="5">
    <location>
        <begin position="45"/>
        <end position="67"/>
    </location>
</feature>
<feature type="transmembrane region" description="Helical" evidence="5">
    <location>
        <begin position="20"/>
        <end position="39"/>
    </location>
</feature>
<feature type="domain" description="Major facilitator superfamily (MFS) profile" evidence="6">
    <location>
        <begin position="1"/>
        <end position="296"/>
    </location>
</feature>
<reference evidence="7" key="1">
    <citation type="submission" date="2023-06" db="EMBL/GenBank/DDBJ databases">
        <authorList>
            <person name="Noh H."/>
        </authorList>
    </citation>
    <scope>NUCLEOTIDE SEQUENCE</scope>
    <source>
        <strain evidence="7">DUCC20226</strain>
    </source>
</reference>
<dbReference type="PANTHER" id="PTHR23501">
    <property type="entry name" value="MAJOR FACILITATOR SUPERFAMILY"/>
    <property type="match status" value="1"/>
</dbReference>
<dbReference type="Proteomes" id="UP001265746">
    <property type="component" value="Unassembled WGS sequence"/>
</dbReference>
<feature type="transmembrane region" description="Helical" evidence="5">
    <location>
        <begin position="79"/>
        <end position="102"/>
    </location>
</feature>